<feature type="region of interest" description="Disordered" evidence="1">
    <location>
        <begin position="219"/>
        <end position="243"/>
    </location>
</feature>
<dbReference type="InterPro" id="IPR034660">
    <property type="entry name" value="DinB/YfiT-like"/>
</dbReference>
<dbReference type="GO" id="GO:0050077">
    <property type="term" value="F:maleylpyruvate isomerase activity"/>
    <property type="evidence" value="ECO:0007669"/>
    <property type="project" value="UniProtKB-EC"/>
</dbReference>
<gene>
    <name evidence="3" type="ORF">FHS13_001104</name>
</gene>
<dbReference type="NCBIfam" id="TIGR03083">
    <property type="entry name" value="maleylpyruvate isomerase family mycothiol-dependent enzyme"/>
    <property type="match status" value="1"/>
</dbReference>
<comment type="caution">
    <text evidence="3">The sequence shown here is derived from an EMBL/GenBank/DDBJ whole genome shotgun (WGS) entry which is preliminary data.</text>
</comment>
<evidence type="ECO:0000313" key="3">
    <source>
        <dbReference type="EMBL" id="MBB6119169.1"/>
    </source>
</evidence>
<sequence>MAEVTALDERIAWMEEGTALLLRALADLSDDDLSGPSGLPGWSLRHVAAHVGYNARALSRLAHWARTGEKTPMYSSGEARAAEIEQGAALPAGELRALVAESAERLRADLAALPADRWEAKVATAQGRTVPATEIVWMRCREVWVHAVDLGADFSDVPAAVVDALALDVLSMWERRGEGADIALAPADRPAGWPGRPVPGAGQEPVVVRGDAAGLTGWLTGRSAPPAPAGGEGTSLPSLPRWL</sequence>
<dbReference type="GO" id="GO:0046872">
    <property type="term" value="F:metal ion binding"/>
    <property type="evidence" value="ECO:0007669"/>
    <property type="project" value="InterPro"/>
</dbReference>
<dbReference type="AlphaFoldDB" id="A0A841IK68"/>
<evidence type="ECO:0000256" key="1">
    <source>
        <dbReference type="SAM" id="MobiDB-lite"/>
    </source>
</evidence>
<protein>
    <submittedName>
        <fullName evidence="3">Maleylpyruvate isomerase</fullName>
        <ecNumber evidence="3">5.2.1.4</ecNumber>
    </submittedName>
</protein>
<feature type="domain" description="Mycothiol-dependent maleylpyruvate isomerase metal-binding" evidence="2">
    <location>
        <begin position="16"/>
        <end position="150"/>
    </location>
</feature>
<organism evidence="3 4">
    <name type="scientific">Nocardiopsis algeriensis</name>
    <dbReference type="NCBI Taxonomy" id="1478215"/>
    <lineage>
        <taxon>Bacteria</taxon>
        <taxon>Bacillati</taxon>
        <taxon>Actinomycetota</taxon>
        <taxon>Actinomycetes</taxon>
        <taxon>Streptosporangiales</taxon>
        <taxon>Nocardiopsidaceae</taxon>
        <taxon>Nocardiopsis</taxon>
    </lineage>
</organism>
<dbReference type="InterPro" id="IPR024344">
    <property type="entry name" value="MDMPI_metal-binding"/>
</dbReference>
<dbReference type="EC" id="5.2.1.4" evidence="3"/>
<dbReference type="InterPro" id="IPR036527">
    <property type="entry name" value="SCP2_sterol-bd_dom_sf"/>
</dbReference>
<dbReference type="Pfam" id="PF11716">
    <property type="entry name" value="MDMPI_N"/>
    <property type="match status" value="1"/>
</dbReference>
<evidence type="ECO:0000313" key="4">
    <source>
        <dbReference type="Proteomes" id="UP000536604"/>
    </source>
</evidence>
<reference evidence="3 4" key="1">
    <citation type="submission" date="2020-08" db="EMBL/GenBank/DDBJ databases">
        <title>Genomic Encyclopedia of Type Strains, Phase III (KMG-III): the genomes of soil and plant-associated and newly described type strains.</title>
        <authorList>
            <person name="Whitman W."/>
        </authorList>
    </citation>
    <scope>NUCLEOTIDE SEQUENCE [LARGE SCALE GENOMIC DNA]</scope>
    <source>
        <strain evidence="3 4">CECT 8712</strain>
    </source>
</reference>
<dbReference type="RefSeq" id="WP_184288482.1">
    <property type="nucleotide sequence ID" value="NZ_JACHJO010000003.1"/>
</dbReference>
<dbReference type="Gene3D" id="1.20.120.450">
    <property type="entry name" value="dinb family like domain"/>
    <property type="match status" value="1"/>
</dbReference>
<dbReference type="Gene3D" id="3.30.1050.20">
    <property type="match status" value="1"/>
</dbReference>
<dbReference type="SUPFAM" id="SSF55718">
    <property type="entry name" value="SCP-like"/>
    <property type="match status" value="1"/>
</dbReference>
<keyword evidence="3" id="KW-0413">Isomerase</keyword>
<dbReference type="Proteomes" id="UP000536604">
    <property type="component" value="Unassembled WGS sequence"/>
</dbReference>
<dbReference type="InterPro" id="IPR017517">
    <property type="entry name" value="Maleyloyr_isom"/>
</dbReference>
<keyword evidence="3" id="KW-0670">Pyruvate</keyword>
<name>A0A841IK68_9ACTN</name>
<dbReference type="EMBL" id="JACHJO010000003">
    <property type="protein sequence ID" value="MBB6119169.1"/>
    <property type="molecule type" value="Genomic_DNA"/>
</dbReference>
<accession>A0A841IK68</accession>
<evidence type="ECO:0000259" key="2">
    <source>
        <dbReference type="Pfam" id="PF11716"/>
    </source>
</evidence>
<proteinExistence type="predicted"/>
<keyword evidence="4" id="KW-1185">Reference proteome</keyword>
<dbReference type="SUPFAM" id="SSF109854">
    <property type="entry name" value="DinB/YfiT-like putative metalloenzymes"/>
    <property type="match status" value="1"/>
</dbReference>